<dbReference type="EMBL" id="UGPW01000001">
    <property type="protein sequence ID" value="STY87794.1"/>
    <property type="molecule type" value="Genomic_DNA"/>
</dbReference>
<evidence type="ECO:0000259" key="1">
    <source>
        <dbReference type="PROSITE" id="PS51462"/>
    </source>
</evidence>
<proteinExistence type="predicted"/>
<evidence type="ECO:0000313" key="5">
    <source>
        <dbReference type="Proteomes" id="UP000255102"/>
    </source>
</evidence>
<sequence length="191" mass="21328">MSFCLQCGRPAAHAIPEGDTRPRLVCTSCGHIHYENPKMICGVLALHQDKILLCRRAIEPRYGLWTLPAGFMENGETMADGAKRETIEEAEGVAENLKLYALFDLPQWGQIHAMYLANLQDGKFGVGSESLECGLFSPDEIDMENLAFETVKQTIEHYLADKAALEKLGKDSDDFSNYPLHEICIDTHLVK</sequence>
<dbReference type="PANTHER" id="PTHR43222:SF2">
    <property type="entry name" value="NUDIX HYDROLASE 23, CHLOROPLASTIC"/>
    <property type="match status" value="1"/>
</dbReference>
<dbReference type="EC" id="3.6.1.22" evidence="3"/>
<evidence type="ECO:0000313" key="2">
    <source>
        <dbReference type="EMBL" id="ANB92038.1"/>
    </source>
</evidence>
<organism evidence="3 5">
    <name type="scientific">Moraxella ovis</name>
    <dbReference type="NCBI Taxonomy" id="29433"/>
    <lineage>
        <taxon>Bacteria</taxon>
        <taxon>Pseudomonadati</taxon>
        <taxon>Pseudomonadota</taxon>
        <taxon>Gammaproteobacteria</taxon>
        <taxon>Moraxellales</taxon>
        <taxon>Moraxellaceae</taxon>
        <taxon>Moraxella</taxon>
    </lineage>
</organism>
<dbReference type="GO" id="GO:0016787">
    <property type="term" value="F:hydrolase activity"/>
    <property type="evidence" value="ECO:0007669"/>
    <property type="project" value="UniProtKB-KW"/>
</dbReference>
<dbReference type="EMBL" id="CP011158">
    <property type="protein sequence ID" value="ANB92038.1"/>
    <property type="molecule type" value="Genomic_DNA"/>
</dbReference>
<dbReference type="KEGG" id="moi:MOVS_08690"/>
<dbReference type="SUPFAM" id="SSF55811">
    <property type="entry name" value="Nudix"/>
    <property type="match status" value="1"/>
</dbReference>
<evidence type="ECO:0000313" key="3">
    <source>
        <dbReference type="EMBL" id="STY87794.1"/>
    </source>
</evidence>
<accession>A0A378PM10</accession>
<dbReference type="CDD" id="cd04511">
    <property type="entry name" value="NUDIX_Hydrolase"/>
    <property type="match status" value="1"/>
</dbReference>
<dbReference type="RefSeq" id="WP_063514599.1">
    <property type="nucleotide sequence ID" value="NZ_CP011158.1"/>
</dbReference>
<dbReference type="STRING" id="29433.MOVS_08690"/>
<dbReference type="Pfam" id="PF00293">
    <property type="entry name" value="NUDIX"/>
    <property type="match status" value="1"/>
</dbReference>
<dbReference type="AlphaFoldDB" id="A0A378PM10"/>
<dbReference type="InterPro" id="IPR029401">
    <property type="entry name" value="Nudix_N"/>
</dbReference>
<keyword evidence="3" id="KW-0378">Hydrolase</keyword>
<dbReference type="Gene3D" id="2.20.70.10">
    <property type="match status" value="1"/>
</dbReference>
<dbReference type="Gene3D" id="3.90.79.10">
    <property type="entry name" value="Nucleoside Triphosphate Pyrophosphohydrolase"/>
    <property type="match status" value="1"/>
</dbReference>
<dbReference type="Proteomes" id="UP000255102">
    <property type="component" value="Unassembled WGS sequence"/>
</dbReference>
<feature type="domain" description="Nudix hydrolase" evidence="1">
    <location>
        <begin position="36"/>
        <end position="159"/>
    </location>
</feature>
<dbReference type="Pfam" id="PF14803">
    <property type="entry name" value="Zn_ribbon_Nudix"/>
    <property type="match status" value="1"/>
</dbReference>
<dbReference type="InterPro" id="IPR015797">
    <property type="entry name" value="NUDIX_hydrolase-like_dom_sf"/>
</dbReference>
<reference evidence="2 4" key="1">
    <citation type="submission" date="2015-04" db="EMBL/GenBank/DDBJ databases">
        <authorList>
            <person name="Calcutt M.J."/>
            <person name="Foecking M.F."/>
        </authorList>
    </citation>
    <scope>NUCLEOTIDE SEQUENCE [LARGE SCALE GENOMIC DNA]</scope>
    <source>
        <strain evidence="2 4">199/55</strain>
    </source>
</reference>
<keyword evidence="4" id="KW-1185">Reference proteome</keyword>
<dbReference type="PROSITE" id="PS51462">
    <property type="entry name" value="NUDIX"/>
    <property type="match status" value="1"/>
</dbReference>
<name>A0A378PM10_9GAMM</name>
<protein>
    <submittedName>
        <fullName evidence="3">NADH pyrophosphatase</fullName>
        <ecNumber evidence="3">3.6.1.22</ecNumber>
    </submittedName>
</protein>
<gene>
    <name evidence="3" type="primary">nudC_2</name>
    <name evidence="2" type="ORF">MOVS_08690</name>
    <name evidence="3" type="ORF">NCTC11227_01814</name>
</gene>
<reference evidence="3 5" key="2">
    <citation type="submission" date="2018-06" db="EMBL/GenBank/DDBJ databases">
        <authorList>
            <consortium name="Pathogen Informatics"/>
            <person name="Doyle S."/>
        </authorList>
    </citation>
    <scope>NUCLEOTIDE SEQUENCE [LARGE SCALE GENOMIC DNA]</scope>
    <source>
        <strain evidence="3 5">NCTC11227</strain>
    </source>
</reference>
<evidence type="ECO:0000313" key="4">
    <source>
        <dbReference type="Proteomes" id="UP000076765"/>
    </source>
</evidence>
<dbReference type="PANTHER" id="PTHR43222">
    <property type="entry name" value="NUDIX HYDROLASE 23"/>
    <property type="match status" value="1"/>
</dbReference>
<dbReference type="Proteomes" id="UP000076765">
    <property type="component" value="Chromosome"/>
</dbReference>
<dbReference type="InterPro" id="IPR000086">
    <property type="entry name" value="NUDIX_hydrolase_dom"/>
</dbReference>